<evidence type="ECO:0000313" key="2">
    <source>
        <dbReference type="EMBL" id="KAA1085934.1"/>
    </source>
</evidence>
<evidence type="ECO:0000313" key="3">
    <source>
        <dbReference type="Proteomes" id="UP000324748"/>
    </source>
</evidence>
<dbReference type="Proteomes" id="UP000324748">
    <property type="component" value="Unassembled WGS sequence"/>
</dbReference>
<dbReference type="EMBL" id="VSWC01000106">
    <property type="protein sequence ID" value="KAA1085934.1"/>
    <property type="molecule type" value="Genomic_DNA"/>
</dbReference>
<gene>
    <name evidence="2" type="ORF">PGT21_024671</name>
</gene>
<accession>A0A5B0NBN8</accession>
<evidence type="ECO:0000256" key="1">
    <source>
        <dbReference type="SAM" id="MobiDB-lite"/>
    </source>
</evidence>
<comment type="caution">
    <text evidence="2">The sequence shown here is derived from an EMBL/GenBank/DDBJ whole genome shotgun (WGS) entry which is preliminary data.</text>
</comment>
<reference evidence="2 3" key="1">
    <citation type="submission" date="2019-05" db="EMBL/GenBank/DDBJ databases">
        <title>Emergence of the Ug99 lineage of the wheat stem rust pathogen through somatic hybridization.</title>
        <authorList>
            <person name="Li F."/>
            <person name="Upadhyaya N.M."/>
            <person name="Sperschneider J."/>
            <person name="Matny O."/>
            <person name="Nguyen-Phuc H."/>
            <person name="Mago R."/>
            <person name="Raley C."/>
            <person name="Miller M.E."/>
            <person name="Silverstein K.A.T."/>
            <person name="Henningsen E."/>
            <person name="Hirsch C.D."/>
            <person name="Visser B."/>
            <person name="Pretorius Z.A."/>
            <person name="Steffenson B.J."/>
            <person name="Schwessinger B."/>
            <person name="Dodds P.N."/>
            <person name="Figueroa M."/>
        </authorList>
    </citation>
    <scope>NUCLEOTIDE SEQUENCE [LARGE SCALE GENOMIC DNA]</scope>
    <source>
        <strain evidence="2">21-0</strain>
    </source>
</reference>
<organism evidence="2 3">
    <name type="scientific">Puccinia graminis f. sp. tritici</name>
    <dbReference type="NCBI Taxonomy" id="56615"/>
    <lineage>
        <taxon>Eukaryota</taxon>
        <taxon>Fungi</taxon>
        <taxon>Dikarya</taxon>
        <taxon>Basidiomycota</taxon>
        <taxon>Pucciniomycotina</taxon>
        <taxon>Pucciniomycetes</taxon>
        <taxon>Pucciniales</taxon>
        <taxon>Pucciniaceae</taxon>
        <taxon>Puccinia</taxon>
    </lineage>
</organism>
<feature type="region of interest" description="Disordered" evidence="1">
    <location>
        <begin position="276"/>
        <end position="316"/>
    </location>
</feature>
<dbReference type="OrthoDB" id="2517437at2759"/>
<name>A0A5B0NBN8_PUCGR</name>
<protein>
    <submittedName>
        <fullName evidence="2">Uncharacterized protein</fullName>
    </submittedName>
</protein>
<proteinExistence type="predicted"/>
<keyword evidence="3" id="KW-1185">Reference proteome</keyword>
<sequence length="316" mass="34385">MSPANQQAAMVYSAVSSHGKASQTQVSSSEVHPIGVTKVQKIRLGDLIKTKLRTFVQKTLMECKLDTYSLEHNTDTGEIITASLLRMTNRFIAELSLHDKKSLLPTGFIDQNPAVLLEVREQIHETIKLEKGTLRGCLLFNIVPNSVSKSASGDVPTLSKLYSHHLPYGGEFFNPDKIPLIAQVWFAYMRLETIICAMGTSSARAAQWGPIDKQLQFLKMKGADYSIALPQSNSMSLCFQPMTIFNKPWPPHTINEIRASLTALLMRDLGPTSAGREPFLASSGHAEQAADGSGGGPKLPSAATFGSFGIPSSKLP</sequence>
<dbReference type="AlphaFoldDB" id="A0A5B0NBN8"/>